<dbReference type="EMBL" id="QTZN02000022">
    <property type="protein sequence ID" value="MVB07474.1"/>
    <property type="molecule type" value="Genomic_DNA"/>
</dbReference>
<dbReference type="Proteomes" id="UP000462449">
    <property type="component" value="Unassembled WGS sequence"/>
</dbReference>
<name>A0A7M4D6J0_9BACT</name>
<evidence type="ECO:0000313" key="4">
    <source>
        <dbReference type="Proteomes" id="UP000285951"/>
    </source>
</evidence>
<reference evidence="2 5" key="2">
    <citation type="submission" date="2019-12" db="EMBL/GenBank/DDBJ databases">
        <title>Draft genome sequence of Labilibaculum sp. strain 44 isolated from deep waters of Black Sea.</title>
        <authorList>
            <person name="Yadav S."/>
            <person name="Villanueva L."/>
        </authorList>
    </citation>
    <scope>NUCLEOTIDE SEQUENCE [LARGE SCALE GENOMIC DNA]</scope>
    <source>
        <strain evidence="2 5">44</strain>
    </source>
</reference>
<comment type="caution">
    <text evidence="2">The sequence shown here is derived from an EMBL/GenBank/DDBJ whole genome shotgun (WGS) entry which is preliminary data.</text>
</comment>
<reference evidence="3 4" key="1">
    <citation type="submission" date="2019-11" db="EMBL/GenBank/DDBJ databases">
        <title>Draft genome sequence of Labilibaculum sp. strain SYP isolated from Black Sea.</title>
        <authorList>
            <person name="Yadav S."/>
            <person name="Villanueva L."/>
        </authorList>
    </citation>
    <scope>NUCLEOTIDE SEQUENCE [LARGE SCALE GENOMIC DNA]</scope>
    <source>
        <strain evidence="3 4">44</strain>
    </source>
</reference>
<keyword evidence="1" id="KW-1133">Transmembrane helix</keyword>
<protein>
    <submittedName>
        <fullName evidence="2">Uncharacterized protein</fullName>
    </submittedName>
</protein>
<feature type="transmembrane region" description="Helical" evidence="1">
    <location>
        <begin position="217"/>
        <end position="235"/>
    </location>
</feature>
<dbReference type="Proteomes" id="UP000285951">
    <property type="component" value="Unassembled WGS sequence"/>
</dbReference>
<proteinExistence type="predicted"/>
<keyword evidence="1" id="KW-0812">Transmembrane</keyword>
<feature type="transmembrane region" description="Helical" evidence="1">
    <location>
        <begin position="276"/>
        <end position="300"/>
    </location>
</feature>
<keyword evidence="1" id="KW-0472">Membrane</keyword>
<evidence type="ECO:0000313" key="3">
    <source>
        <dbReference type="EMBL" id="MVB07474.1"/>
    </source>
</evidence>
<gene>
    <name evidence="3" type="ORF">DWB62_010635</name>
    <name evidence="2" type="ORF">GNY23_10635</name>
</gene>
<organism evidence="2 5">
    <name type="scientific">Labilibaculum euxinus</name>
    <dbReference type="NCBI Taxonomy" id="2686357"/>
    <lineage>
        <taxon>Bacteria</taxon>
        <taxon>Pseudomonadati</taxon>
        <taxon>Bacteroidota</taxon>
        <taxon>Bacteroidia</taxon>
        <taxon>Marinilabiliales</taxon>
        <taxon>Marinifilaceae</taxon>
        <taxon>Labilibaculum</taxon>
    </lineage>
</organism>
<dbReference type="EMBL" id="WOTW01000022">
    <property type="protein sequence ID" value="MUP38269.1"/>
    <property type="molecule type" value="Genomic_DNA"/>
</dbReference>
<feature type="transmembrane region" description="Helical" evidence="1">
    <location>
        <begin position="247"/>
        <end position="264"/>
    </location>
</feature>
<evidence type="ECO:0000313" key="2">
    <source>
        <dbReference type="EMBL" id="MUP38269.1"/>
    </source>
</evidence>
<evidence type="ECO:0000256" key="1">
    <source>
        <dbReference type="SAM" id="Phobius"/>
    </source>
</evidence>
<accession>A0A7M4D6J0</accession>
<evidence type="ECO:0000313" key="5">
    <source>
        <dbReference type="Proteomes" id="UP000462449"/>
    </source>
</evidence>
<dbReference type="RefSeq" id="WP_156195938.1">
    <property type="nucleotide sequence ID" value="NZ_QTZN02000022.1"/>
</dbReference>
<keyword evidence="4" id="KW-1185">Reference proteome</keyword>
<dbReference type="AlphaFoldDB" id="A0A7M4D6J0"/>
<sequence>MNTLKRFSFILIPIILFSIFNYNSSPIGNEQEVTLDSYKKGISGEATMIIQSIDHGIITYDIEATVPKGDYNYLVISKPYFEGKKYYSNKNEGLIEWVAIPNNTEHHISKLIDITSKTTTSTYRYNDLRTSFPINRDNINLTIALTTQPSGTTNNKQKAISIDKLTIINTDKIMELNEYKEATDIKTQRGATTSRIEKINNPFFNTYNLKFKLRDSYNYFSVSFIVLLILILGIAHKKLLSNPESEYSIPAFIIAIVFGLLPTLEILNVEHPDQNAIIGTVRYSVYIWIAFIILCAILNIKSSKK</sequence>